<name>A0A1C3EBQ0_9GAMM</name>
<organism evidence="2 3">
    <name type="scientific">Veronia pacifica</name>
    <dbReference type="NCBI Taxonomy" id="1080227"/>
    <lineage>
        <taxon>Bacteria</taxon>
        <taxon>Pseudomonadati</taxon>
        <taxon>Pseudomonadota</taxon>
        <taxon>Gammaproteobacteria</taxon>
        <taxon>Vibrionales</taxon>
        <taxon>Vibrionaceae</taxon>
        <taxon>Veronia</taxon>
    </lineage>
</organism>
<evidence type="ECO:0000313" key="3">
    <source>
        <dbReference type="Proteomes" id="UP000094936"/>
    </source>
</evidence>
<keyword evidence="1" id="KW-0812">Transmembrane</keyword>
<evidence type="ECO:0000256" key="1">
    <source>
        <dbReference type="SAM" id="Phobius"/>
    </source>
</evidence>
<feature type="transmembrane region" description="Helical" evidence="1">
    <location>
        <begin position="135"/>
        <end position="162"/>
    </location>
</feature>
<dbReference type="Proteomes" id="UP000094936">
    <property type="component" value="Unassembled WGS sequence"/>
</dbReference>
<accession>A0A1C3EBQ0</accession>
<dbReference type="EMBL" id="LYBM01000051">
    <property type="protein sequence ID" value="ODA30614.1"/>
    <property type="molecule type" value="Genomic_DNA"/>
</dbReference>
<proteinExistence type="predicted"/>
<gene>
    <name evidence="2" type="ORF">A8L45_19990</name>
</gene>
<dbReference type="OrthoDB" id="785875at2"/>
<protein>
    <submittedName>
        <fullName evidence="2">Uncharacterized protein</fullName>
    </submittedName>
</protein>
<comment type="caution">
    <text evidence="2">The sequence shown here is derived from an EMBL/GenBank/DDBJ whole genome shotgun (WGS) entry which is preliminary data.</text>
</comment>
<sequence length="390" mass="42301">MSIFYPDNDKRKKRLLELSSDAHHFLSDAKSACADFHQLLPEVNSRIAAVYRKAGLKPPGVHSVDILKTAGVVDQMSKADSVVEVSKVLLDIGGMVATVSYLAPAATAMLVETGALEAETAATVMATVMGSELTVGALAGGIVAGLVAGVVVVGIGFAIDAFEGAEMRDKLRHGIHQADQYRAVLMMAKEKSVALVDMLQAVKTTCDSLLASHITLSEAIIENLIQKNALPAIKEIDAITKDEVLSDLVHLDKSRKSWTKEDKSGHDIELINPKPIYVTVDTPISIVRMPAFPSGLKPVALVNPDKLAEADEYPVLKTAKASYWAASYVDNREGMAILAYDKAGTLLKRWDKPGARYIWRIEENPDNNRVLFVGQNHKKIVMNWAELSSC</sequence>
<dbReference type="AlphaFoldDB" id="A0A1C3EBQ0"/>
<dbReference type="RefSeq" id="WP_068905125.1">
    <property type="nucleotide sequence ID" value="NZ_JBHUIF010000029.1"/>
</dbReference>
<keyword evidence="1" id="KW-1133">Transmembrane helix</keyword>
<keyword evidence="3" id="KW-1185">Reference proteome</keyword>
<evidence type="ECO:0000313" key="2">
    <source>
        <dbReference type="EMBL" id="ODA30614.1"/>
    </source>
</evidence>
<keyword evidence="1" id="KW-0472">Membrane</keyword>
<reference evidence="2 3" key="1">
    <citation type="submission" date="2016-05" db="EMBL/GenBank/DDBJ databases">
        <title>Genomic Taxonomy of the Vibrionaceae.</title>
        <authorList>
            <person name="Gomez-Gil B."/>
            <person name="Enciso-Ibarra J."/>
        </authorList>
    </citation>
    <scope>NUCLEOTIDE SEQUENCE [LARGE SCALE GENOMIC DNA]</scope>
    <source>
        <strain evidence="2 3">CAIM 1920</strain>
    </source>
</reference>